<dbReference type="Gene3D" id="3.40.50.620">
    <property type="entry name" value="HUPs"/>
    <property type="match status" value="1"/>
</dbReference>
<keyword evidence="2" id="KW-0436">Ligase</keyword>
<dbReference type="InterPro" id="IPR014729">
    <property type="entry name" value="Rossmann-like_a/b/a_fold"/>
</dbReference>
<accession>A0A6J6GDH1</accession>
<reference evidence="8" key="1">
    <citation type="submission" date="2020-05" db="EMBL/GenBank/DDBJ databases">
        <authorList>
            <person name="Chiriac C."/>
            <person name="Salcher M."/>
            <person name="Ghai R."/>
            <person name="Kavagutti S V."/>
        </authorList>
    </citation>
    <scope>NUCLEOTIDE SEQUENCE</scope>
</reference>
<protein>
    <recommendedName>
        <fullName evidence="1">tRNA(Ile)-lysidine synthetase</fullName>
        <ecNumber evidence="1">6.3.4.19</ecNumber>
    </recommendedName>
</protein>
<keyword evidence="5" id="KW-0067">ATP-binding</keyword>
<evidence type="ECO:0000256" key="1">
    <source>
        <dbReference type="ARBA" id="ARBA00013267"/>
    </source>
</evidence>
<dbReference type="EMBL" id="CAEZUL010000057">
    <property type="protein sequence ID" value="CAB4599291.1"/>
    <property type="molecule type" value="Genomic_DNA"/>
</dbReference>
<gene>
    <name evidence="8" type="ORF">UFOPK1808_00650</name>
</gene>
<dbReference type="GO" id="GO:0005524">
    <property type="term" value="F:ATP binding"/>
    <property type="evidence" value="ECO:0007669"/>
    <property type="project" value="UniProtKB-KW"/>
</dbReference>
<evidence type="ECO:0000256" key="3">
    <source>
        <dbReference type="ARBA" id="ARBA00022694"/>
    </source>
</evidence>
<comment type="catalytic activity">
    <reaction evidence="6">
        <text>cytidine(34) in tRNA(Ile2) + L-lysine + ATP = lysidine(34) in tRNA(Ile2) + AMP + diphosphate + H(+)</text>
        <dbReference type="Rhea" id="RHEA:43744"/>
        <dbReference type="Rhea" id="RHEA-COMP:10625"/>
        <dbReference type="Rhea" id="RHEA-COMP:10670"/>
        <dbReference type="ChEBI" id="CHEBI:15378"/>
        <dbReference type="ChEBI" id="CHEBI:30616"/>
        <dbReference type="ChEBI" id="CHEBI:32551"/>
        <dbReference type="ChEBI" id="CHEBI:33019"/>
        <dbReference type="ChEBI" id="CHEBI:82748"/>
        <dbReference type="ChEBI" id="CHEBI:83665"/>
        <dbReference type="ChEBI" id="CHEBI:456215"/>
        <dbReference type="EC" id="6.3.4.19"/>
    </reaction>
</comment>
<dbReference type="InterPro" id="IPR012795">
    <property type="entry name" value="tRNA_Ile_lys_synt_N"/>
</dbReference>
<feature type="domain" description="tRNA(Ile)-lysidine/2-thiocytidine synthase N-terminal" evidence="7">
    <location>
        <begin position="2"/>
        <end position="149"/>
    </location>
</feature>
<evidence type="ECO:0000256" key="6">
    <source>
        <dbReference type="ARBA" id="ARBA00048539"/>
    </source>
</evidence>
<dbReference type="InterPro" id="IPR012094">
    <property type="entry name" value="tRNA_Ile_lys_synt"/>
</dbReference>
<dbReference type="GO" id="GO:0032267">
    <property type="term" value="F:tRNA(Ile)-lysidine synthase activity"/>
    <property type="evidence" value="ECO:0007669"/>
    <property type="project" value="UniProtKB-EC"/>
</dbReference>
<name>A0A6J6GDH1_9ZZZZ</name>
<proteinExistence type="inferred from homology"/>
<dbReference type="NCBIfam" id="TIGR02432">
    <property type="entry name" value="lysidine_TilS_N"/>
    <property type="match status" value="1"/>
</dbReference>
<dbReference type="PANTHER" id="PTHR43033:SF1">
    <property type="entry name" value="TRNA(ILE)-LYSIDINE SYNTHASE-RELATED"/>
    <property type="match status" value="1"/>
</dbReference>
<organism evidence="8">
    <name type="scientific">freshwater metagenome</name>
    <dbReference type="NCBI Taxonomy" id="449393"/>
    <lineage>
        <taxon>unclassified sequences</taxon>
        <taxon>metagenomes</taxon>
        <taxon>ecological metagenomes</taxon>
    </lineage>
</organism>
<dbReference type="CDD" id="cd01992">
    <property type="entry name" value="TilS_N"/>
    <property type="match status" value="1"/>
</dbReference>
<evidence type="ECO:0000256" key="4">
    <source>
        <dbReference type="ARBA" id="ARBA00022741"/>
    </source>
</evidence>
<dbReference type="Pfam" id="PF01171">
    <property type="entry name" value="ATP_bind_3"/>
    <property type="match status" value="1"/>
</dbReference>
<dbReference type="GO" id="GO:0008033">
    <property type="term" value="P:tRNA processing"/>
    <property type="evidence" value="ECO:0007669"/>
    <property type="project" value="UniProtKB-KW"/>
</dbReference>
<evidence type="ECO:0000256" key="2">
    <source>
        <dbReference type="ARBA" id="ARBA00022598"/>
    </source>
</evidence>
<keyword evidence="4" id="KW-0547">Nucleotide-binding</keyword>
<dbReference type="HAMAP" id="MF_01161">
    <property type="entry name" value="tRNA_Ile_lys_synt"/>
    <property type="match status" value="1"/>
</dbReference>
<evidence type="ECO:0000259" key="7">
    <source>
        <dbReference type="Pfam" id="PF01171"/>
    </source>
</evidence>
<sequence length="257" mass="28063">MALMVLAHEHGLHVTAFHVDHQLRADSARDLDIISPVAQSLGIEVVVHTLNIGDGPNLEARARDARYAAMPTDVMTGHTADDQAETVLINLLRGAGAQGLGAMRPGTSRPILALRRSETHAVCEHAGISVVTDSTNTDPRFLRNRVRHELLELMANISQRDLVPLLVRSADVLRDDNDLLDELATKIDPTDALALAAAPLPLARRAIRQWLSNPYPPDLATIERVLLVANGHTLACDVGDNFEIRRSKQRLILQKVG</sequence>
<dbReference type="Gene3D" id="1.20.59.20">
    <property type="match status" value="1"/>
</dbReference>
<dbReference type="PANTHER" id="PTHR43033">
    <property type="entry name" value="TRNA(ILE)-LYSIDINE SYNTHASE-RELATED"/>
    <property type="match status" value="1"/>
</dbReference>
<evidence type="ECO:0000256" key="5">
    <source>
        <dbReference type="ARBA" id="ARBA00022840"/>
    </source>
</evidence>
<dbReference type="InterPro" id="IPR011063">
    <property type="entry name" value="TilS/TtcA_N"/>
</dbReference>
<dbReference type="AlphaFoldDB" id="A0A6J6GDH1"/>
<keyword evidence="3" id="KW-0819">tRNA processing</keyword>
<dbReference type="SUPFAM" id="SSF52402">
    <property type="entry name" value="Adenine nucleotide alpha hydrolases-like"/>
    <property type="match status" value="1"/>
</dbReference>
<dbReference type="SUPFAM" id="SSF82829">
    <property type="entry name" value="MesJ substrate recognition domain-like"/>
    <property type="match status" value="1"/>
</dbReference>
<dbReference type="EC" id="6.3.4.19" evidence="1"/>
<evidence type="ECO:0000313" key="8">
    <source>
        <dbReference type="EMBL" id="CAB4599291.1"/>
    </source>
</evidence>